<accession>A0A9Q4AMA7</accession>
<gene>
    <name evidence="2" type="ORF">NF348_03870</name>
</gene>
<keyword evidence="1" id="KW-0472">Membrane</keyword>
<sequence>MSAPRTPTQPAHHGRDQIAYNLAGIAVLVLLAAVGVAYAIDQAGRNAQPVQPQLTDANRVTQTVAGQELAIPASWFRFGEDMKPGFASQVDLTLRLSLDPQQAPFAVEATLLPRSGARASSALLDAVYLHQFADETVGGIPGLVGKPLLASEGYAGETVWYDPLSPAPFVAKCAAAPEPTRPDRCLRTIHLSNGLAAVLSFDIQALRAWKNFDAELGLWLGQIGAL</sequence>
<evidence type="ECO:0000256" key="1">
    <source>
        <dbReference type="SAM" id="Phobius"/>
    </source>
</evidence>
<keyword evidence="1" id="KW-0812">Transmembrane</keyword>
<reference evidence="2" key="1">
    <citation type="submission" date="2022-06" db="EMBL/GenBank/DDBJ databases">
        <title>Devosia sp. XJ19-45 genome assembly.</title>
        <authorList>
            <person name="Li B."/>
            <person name="Cai M."/>
            <person name="Nie G."/>
            <person name="Li W."/>
        </authorList>
    </citation>
    <scope>NUCLEOTIDE SEQUENCE</scope>
    <source>
        <strain evidence="2">XJ19-45</strain>
    </source>
</reference>
<keyword evidence="3" id="KW-1185">Reference proteome</keyword>
<dbReference type="Proteomes" id="UP001060275">
    <property type="component" value="Unassembled WGS sequence"/>
</dbReference>
<proteinExistence type="predicted"/>
<comment type="caution">
    <text evidence="2">The sequence shown here is derived from an EMBL/GenBank/DDBJ whole genome shotgun (WGS) entry which is preliminary data.</text>
</comment>
<organism evidence="2 3">
    <name type="scientific">Devosia ureilytica</name>
    <dbReference type="NCBI Taxonomy" id="2952754"/>
    <lineage>
        <taxon>Bacteria</taxon>
        <taxon>Pseudomonadati</taxon>
        <taxon>Pseudomonadota</taxon>
        <taxon>Alphaproteobacteria</taxon>
        <taxon>Hyphomicrobiales</taxon>
        <taxon>Devosiaceae</taxon>
        <taxon>Devosia</taxon>
    </lineage>
</organism>
<protein>
    <submittedName>
        <fullName evidence="2">Uncharacterized protein</fullName>
    </submittedName>
</protein>
<dbReference type="EMBL" id="JAMWDU010000001">
    <property type="protein sequence ID" value="MCP8886232.1"/>
    <property type="molecule type" value="Genomic_DNA"/>
</dbReference>
<keyword evidence="1" id="KW-1133">Transmembrane helix</keyword>
<dbReference type="AlphaFoldDB" id="A0A9Q4AMA7"/>
<evidence type="ECO:0000313" key="3">
    <source>
        <dbReference type="Proteomes" id="UP001060275"/>
    </source>
</evidence>
<name>A0A9Q4AMA7_9HYPH</name>
<evidence type="ECO:0000313" key="2">
    <source>
        <dbReference type="EMBL" id="MCP8886232.1"/>
    </source>
</evidence>
<feature type="transmembrane region" description="Helical" evidence="1">
    <location>
        <begin position="20"/>
        <end position="40"/>
    </location>
</feature>
<dbReference type="RefSeq" id="WP_254672590.1">
    <property type="nucleotide sequence ID" value="NZ_JAMWDU010000001.1"/>
</dbReference>